<evidence type="ECO:0000313" key="3">
    <source>
        <dbReference type="Proteomes" id="UP000030377"/>
    </source>
</evidence>
<sequence length="271" mass="29660">MMRLFARVMLAMCLVVAAGFNAQAQTKPKVTTSGPDFPKAALFVGNSFFYYNNGMPGHLSFMERAADAENKAAYRNTMATIGGSGLDWHDMDNLLRPGGIGAYSFDDQNNVVFNKPGRQFDAVVMMDCSQCPIHPQLKDAFTTFAKKDSEIVRAHGMRPVFFMSWAYADKPEMTEALAEAYTLAGNANDALVIPAGLAFARVRKLQPELNLYAPDKRHPSPAGTYLATCVTLAALTGRSPVGNSYNVGLDAETTQLLQKAAWDTVQEYYGR</sequence>
<gene>
    <name evidence="2" type="ORF">MA20_28020</name>
</gene>
<reference evidence="2 3" key="1">
    <citation type="submission" date="2014-09" db="EMBL/GenBank/DDBJ databases">
        <title>Draft genome of Bradyrhizobium japonicum Is-34.</title>
        <authorList>
            <person name="Tsurumaru H."/>
            <person name="Yamakawa T."/>
            <person name="Hashimoto S."/>
            <person name="Okizaki K."/>
            <person name="Kanesaki Y."/>
            <person name="Yoshikawa H."/>
            <person name="Yajima S."/>
        </authorList>
    </citation>
    <scope>NUCLEOTIDE SEQUENCE [LARGE SCALE GENOMIC DNA]</scope>
    <source>
        <strain evidence="2 3">Is-34</strain>
    </source>
</reference>
<name>A0A0A3YSH6_BRAJP</name>
<keyword evidence="1" id="KW-0732">Signal</keyword>
<dbReference type="EMBL" id="JRPN01000020">
    <property type="protein sequence ID" value="KGT76618.1"/>
    <property type="molecule type" value="Genomic_DNA"/>
</dbReference>
<dbReference type="Gene3D" id="3.40.50.1110">
    <property type="entry name" value="SGNH hydrolase"/>
    <property type="match status" value="1"/>
</dbReference>
<evidence type="ECO:0000313" key="2">
    <source>
        <dbReference type="EMBL" id="KGT76618.1"/>
    </source>
</evidence>
<feature type="chain" id="PRO_5002005807" description="SGNH/GDSL hydrolase family protein" evidence="1">
    <location>
        <begin position="25"/>
        <end position="271"/>
    </location>
</feature>
<dbReference type="eggNOG" id="COG2755">
    <property type="taxonomic scope" value="Bacteria"/>
</dbReference>
<evidence type="ECO:0008006" key="4">
    <source>
        <dbReference type="Google" id="ProtNLM"/>
    </source>
</evidence>
<organism evidence="2 3">
    <name type="scientific">Bradyrhizobium japonicum</name>
    <dbReference type="NCBI Taxonomy" id="375"/>
    <lineage>
        <taxon>Bacteria</taxon>
        <taxon>Pseudomonadati</taxon>
        <taxon>Pseudomonadota</taxon>
        <taxon>Alphaproteobacteria</taxon>
        <taxon>Hyphomicrobiales</taxon>
        <taxon>Nitrobacteraceae</taxon>
        <taxon>Bradyrhizobium</taxon>
    </lineage>
</organism>
<dbReference type="STRING" id="375.BKD09_RS29810"/>
<dbReference type="AlphaFoldDB" id="A0A0A3YSH6"/>
<accession>A0A0A3YSH6</accession>
<evidence type="ECO:0000256" key="1">
    <source>
        <dbReference type="SAM" id="SignalP"/>
    </source>
</evidence>
<dbReference type="GO" id="GO:0016788">
    <property type="term" value="F:hydrolase activity, acting on ester bonds"/>
    <property type="evidence" value="ECO:0007669"/>
    <property type="project" value="UniProtKB-ARBA"/>
</dbReference>
<dbReference type="InterPro" id="IPR036514">
    <property type="entry name" value="SGNH_hydro_sf"/>
</dbReference>
<proteinExistence type="predicted"/>
<dbReference type="Proteomes" id="UP000030377">
    <property type="component" value="Unassembled WGS sequence"/>
</dbReference>
<feature type="signal peptide" evidence="1">
    <location>
        <begin position="1"/>
        <end position="24"/>
    </location>
</feature>
<comment type="caution">
    <text evidence="2">The sequence shown here is derived from an EMBL/GenBank/DDBJ whole genome shotgun (WGS) entry which is preliminary data.</text>
</comment>
<dbReference type="RefSeq" id="WP_028157575.1">
    <property type="nucleotide sequence ID" value="NZ_JANUDC010000001.1"/>
</dbReference>
<protein>
    <recommendedName>
        <fullName evidence="4">SGNH/GDSL hydrolase family protein</fullName>
    </recommendedName>
</protein>